<accession>A0AAD4C9W8</accession>
<organism evidence="2 3">
    <name type="scientific">Boletus edulis BED1</name>
    <dbReference type="NCBI Taxonomy" id="1328754"/>
    <lineage>
        <taxon>Eukaryota</taxon>
        <taxon>Fungi</taxon>
        <taxon>Dikarya</taxon>
        <taxon>Basidiomycota</taxon>
        <taxon>Agaricomycotina</taxon>
        <taxon>Agaricomycetes</taxon>
        <taxon>Agaricomycetidae</taxon>
        <taxon>Boletales</taxon>
        <taxon>Boletineae</taxon>
        <taxon>Boletaceae</taxon>
        <taxon>Boletoideae</taxon>
        <taxon>Boletus</taxon>
    </lineage>
</organism>
<evidence type="ECO:0000256" key="1">
    <source>
        <dbReference type="SAM" id="MobiDB-lite"/>
    </source>
</evidence>
<feature type="region of interest" description="Disordered" evidence="1">
    <location>
        <begin position="1"/>
        <end position="33"/>
    </location>
</feature>
<name>A0AAD4C9W8_BOLED</name>
<proteinExistence type="predicted"/>
<sequence length="866" mass="99508">MASSHSHRSASSEPPVPDFKTEFHPHSHRPPLFQHQEDFGLRNAAELAPDGSPWRPFVEEGDYLFAEIALQAGLNSSQVNGLLGLISRISQGKAKVTLRNEIDLRRSWDRAAAQVTPFIRHDVTASYNGQENVFPVYGRPLWDWALDLLSNPLLAPHFIWDAQRLYKHNGTEYERFYTEPWTGDRWWNIQSNLPHIENAVPFAFILYADKTRLSSHGTVKGYPVVARCANLPVDIRNGERYGGGCVVGWLPIVPEPAENEGKLSYTNFKRVVWHEAFLRILDKLDEFSKTGYCHKCYDEIIRWLFPLILILSGDYEELCMMCLLRGTKSKSPCPVCLVPLEELSDLSKTFELRTSDQAKHALAIYLRKKSEGEPILKALGLRPVENVFWKVARSDTQDTTSFDRLHALHGGVWGYHLLGEMKILLGKLPRTYAAEIESQLDAFPAWRDLAHFKGILHVSYADGNKLRDLAKQVLYAASNVLTNSASCEGYQLMRLIRSYLELDSLTGLDAHTERTLEMIEKELLVFGNDLKEYITRVKAGELSEHLKTDWNFPKIHLWKHVVRDIRMKGAARNYSTRPNEKMHGALKNAYQDRSNGKDVAVQILRVDHHRLAMKFIRDRIDAEAERVAEQSAVDGENEDKDGNGQNDVLTSFEGHIKFGAPQPSQSIQDISNTHNSHPEFQNFRQKFTTFINQCLPVYLNHDPNLWAHLSFPETFQLREHMYLKVHYESRMDWRQSTDYLRCNPAFHGKPRYDSVVFQVSPEDVAFARLVLMFSCSIPPFGTYDFALVRPLTADITPSCRPFDEALRLKRVKARPRTASMFIPIRSIVRGALLYPDPKHKDEFFVVDHIDGDMLLRMKEWTPLYRH</sequence>
<dbReference type="Proteomes" id="UP001194468">
    <property type="component" value="Unassembled WGS sequence"/>
</dbReference>
<evidence type="ECO:0000313" key="3">
    <source>
        <dbReference type="Proteomes" id="UP001194468"/>
    </source>
</evidence>
<dbReference type="Pfam" id="PF18759">
    <property type="entry name" value="Plavaka"/>
    <property type="match status" value="1"/>
</dbReference>
<dbReference type="EMBL" id="WHUW01000001">
    <property type="protein sequence ID" value="KAF8452429.1"/>
    <property type="molecule type" value="Genomic_DNA"/>
</dbReference>
<comment type="caution">
    <text evidence="2">The sequence shown here is derived from an EMBL/GenBank/DDBJ whole genome shotgun (WGS) entry which is preliminary data.</text>
</comment>
<feature type="region of interest" description="Disordered" evidence="1">
    <location>
        <begin position="627"/>
        <end position="648"/>
    </location>
</feature>
<dbReference type="InterPro" id="IPR041078">
    <property type="entry name" value="Plavaka"/>
</dbReference>
<reference evidence="2" key="1">
    <citation type="submission" date="2019-10" db="EMBL/GenBank/DDBJ databases">
        <authorList>
            <consortium name="DOE Joint Genome Institute"/>
            <person name="Kuo A."/>
            <person name="Miyauchi S."/>
            <person name="Kiss E."/>
            <person name="Drula E."/>
            <person name="Kohler A."/>
            <person name="Sanchez-Garcia M."/>
            <person name="Andreopoulos B."/>
            <person name="Barry K.W."/>
            <person name="Bonito G."/>
            <person name="Buee M."/>
            <person name="Carver A."/>
            <person name="Chen C."/>
            <person name="Cichocki N."/>
            <person name="Clum A."/>
            <person name="Culley D."/>
            <person name="Crous P.W."/>
            <person name="Fauchery L."/>
            <person name="Girlanda M."/>
            <person name="Hayes R."/>
            <person name="Keri Z."/>
            <person name="LaButti K."/>
            <person name="Lipzen A."/>
            <person name="Lombard V."/>
            <person name="Magnuson J."/>
            <person name="Maillard F."/>
            <person name="Morin E."/>
            <person name="Murat C."/>
            <person name="Nolan M."/>
            <person name="Ohm R."/>
            <person name="Pangilinan J."/>
            <person name="Pereira M."/>
            <person name="Perotto S."/>
            <person name="Peter M."/>
            <person name="Riley R."/>
            <person name="Sitrit Y."/>
            <person name="Stielow B."/>
            <person name="Szollosi G."/>
            <person name="Zifcakova L."/>
            <person name="Stursova M."/>
            <person name="Spatafora J.W."/>
            <person name="Tedersoo L."/>
            <person name="Vaario L.-M."/>
            <person name="Yamada A."/>
            <person name="Yan M."/>
            <person name="Wang P."/>
            <person name="Xu J."/>
            <person name="Bruns T."/>
            <person name="Baldrian P."/>
            <person name="Vilgalys R."/>
            <person name="Henrissat B."/>
            <person name="Grigoriev I.V."/>
            <person name="Hibbett D."/>
            <person name="Nagy L.G."/>
            <person name="Martin F.M."/>
        </authorList>
    </citation>
    <scope>NUCLEOTIDE SEQUENCE</scope>
    <source>
        <strain evidence="2">BED1</strain>
    </source>
</reference>
<dbReference type="AlphaFoldDB" id="A0AAD4C9W8"/>
<protein>
    <submittedName>
        <fullName evidence="2">Uncharacterized protein</fullName>
    </submittedName>
</protein>
<reference evidence="2" key="2">
    <citation type="journal article" date="2020" name="Nat. Commun.">
        <title>Large-scale genome sequencing of mycorrhizal fungi provides insights into the early evolution of symbiotic traits.</title>
        <authorList>
            <person name="Miyauchi S."/>
            <person name="Kiss E."/>
            <person name="Kuo A."/>
            <person name="Drula E."/>
            <person name="Kohler A."/>
            <person name="Sanchez-Garcia M."/>
            <person name="Morin E."/>
            <person name="Andreopoulos B."/>
            <person name="Barry K.W."/>
            <person name="Bonito G."/>
            <person name="Buee M."/>
            <person name="Carver A."/>
            <person name="Chen C."/>
            <person name="Cichocki N."/>
            <person name="Clum A."/>
            <person name="Culley D."/>
            <person name="Crous P.W."/>
            <person name="Fauchery L."/>
            <person name="Girlanda M."/>
            <person name="Hayes R.D."/>
            <person name="Keri Z."/>
            <person name="LaButti K."/>
            <person name="Lipzen A."/>
            <person name="Lombard V."/>
            <person name="Magnuson J."/>
            <person name="Maillard F."/>
            <person name="Murat C."/>
            <person name="Nolan M."/>
            <person name="Ohm R.A."/>
            <person name="Pangilinan J."/>
            <person name="Pereira M.F."/>
            <person name="Perotto S."/>
            <person name="Peter M."/>
            <person name="Pfister S."/>
            <person name="Riley R."/>
            <person name="Sitrit Y."/>
            <person name="Stielow J.B."/>
            <person name="Szollosi G."/>
            <person name="Zifcakova L."/>
            <person name="Stursova M."/>
            <person name="Spatafora J.W."/>
            <person name="Tedersoo L."/>
            <person name="Vaario L.M."/>
            <person name="Yamada A."/>
            <person name="Yan M."/>
            <person name="Wang P."/>
            <person name="Xu J."/>
            <person name="Bruns T."/>
            <person name="Baldrian P."/>
            <person name="Vilgalys R."/>
            <person name="Dunand C."/>
            <person name="Henrissat B."/>
            <person name="Grigoriev I.V."/>
            <person name="Hibbett D."/>
            <person name="Nagy L.G."/>
            <person name="Martin F.M."/>
        </authorList>
    </citation>
    <scope>NUCLEOTIDE SEQUENCE</scope>
    <source>
        <strain evidence="2">BED1</strain>
    </source>
</reference>
<evidence type="ECO:0000313" key="2">
    <source>
        <dbReference type="EMBL" id="KAF8452429.1"/>
    </source>
</evidence>
<keyword evidence="3" id="KW-1185">Reference proteome</keyword>
<gene>
    <name evidence="2" type="ORF">L210DRAFT_3383268</name>
</gene>